<evidence type="ECO:0000259" key="2">
    <source>
        <dbReference type="Pfam" id="PF04069"/>
    </source>
</evidence>
<feature type="chain" id="PRO_5009302276" evidence="1">
    <location>
        <begin position="26"/>
        <end position="320"/>
    </location>
</feature>
<dbReference type="Pfam" id="PF04069">
    <property type="entry name" value="OpuAC"/>
    <property type="match status" value="1"/>
</dbReference>
<sequence length="320" mass="35230">MVRTIALKLSAAALLLPLFYGASLASDLVVGMPNWPSGQASANIIKYGIEKKLGLKVEVQEMGTLIIFAGLDTGEVDVHPEVWRPNFDSLVTKYVDEKKTVRLSPKQVAATQGICTTRETADKYGIKDIADLSDPKKTAVLDTDGDGKGEMWIGATTWSSTTIERIRAESYGYAKTVKLLEAPEDVAMAAVDAAAATNTPIAFYCYSPHHVFDLHEIVPLTEPAYDAAKWKVVLPSDDPTNWLSKSSAPVAWPPSYFNIGFSSKLAERLPKVASFLSNIDFTPKEITEMSYALQVERQDPAKYAQQWIAEHEDRLNAWSK</sequence>
<dbReference type="EMBL" id="FOSL01000001">
    <property type="protein sequence ID" value="SFJ96734.1"/>
    <property type="molecule type" value="Genomic_DNA"/>
</dbReference>
<name>A0A1I3VMV8_9HYPH</name>
<dbReference type="SUPFAM" id="SSF53850">
    <property type="entry name" value="Periplasmic binding protein-like II"/>
    <property type="match status" value="1"/>
</dbReference>
<proteinExistence type="predicted"/>
<accession>A0A1I3VMV8</accession>
<dbReference type="GO" id="GO:0043190">
    <property type="term" value="C:ATP-binding cassette (ABC) transporter complex"/>
    <property type="evidence" value="ECO:0007669"/>
    <property type="project" value="InterPro"/>
</dbReference>
<evidence type="ECO:0000313" key="3">
    <source>
        <dbReference type="EMBL" id="SFJ96734.1"/>
    </source>
</evidence>
<evidence type="ECO:0000256" key="1">
    <source>
        <dbReference type="SAM" id="SignalP"/>
    </source>
</evidence>
<reference evidence="3 4" key="1">
    <citation type="submission" date="2016-10" db="EMBL/GenBank/DDBJ databases">
        <authorList>
            <person name="Varghese N."/>
            <person name="Submissions S."/>
        </authorList>
    </citation>
    <scope>NUCLEOTIDE SEQUENCE [LARGE SCALE GENOMIC DNA]</scope>
    <source>
        <strain evidence="3 4">DSM 21822</strain>
    </source>
</reference>
<organism evidence="3 4">
    <name type="scientific">Neomesorhizobium albiziae</name>
    <dbReference type="NCBI Taxonomy" id="335020"/>
    <lineage>
        <taxon>Bacteria</taxon>
        <taxon>Pseudomonadati</taxon>
        <taxon>Pseudomonadota</taxon>
        <taxon>Alphaproteobacteria</taxon>
        <taxon>Hyphomicrobiales</taxon>
        <taxon>Phyllobacteriaceae</taxon>
        <taxon>Neomesorhizobium</taxon>
    </lineage>
</organism>
<feature type="signal peptide" evidence="1">
    <location>
        <begin position="1"/>
        <end position="25"/>
    </location>
</feature>
<feature type="domain" description="ABC-type glycine betaine transport system substrate-binding" evidence="2">
    <location>
        <begin position="27"/>
        <end position="310"/>
    </location>
</feature>
<dbReference type="CDD" id="cd13642">
    <property type="entry name" value="PBP2_BCP_1"/>
    <property type="match status" value="1"/>
</dbReference>
<dbReference type="InterPro" id="IPR007210">
    <property type="entry name" value="ABC_Gly_betaine_transp_sub-bd"/>
</dbReference>
<dbReference type="GO" id="GO:0022857">
    <property type="term" value="F:transmembrane transporter activity"/>
    <property type="evidence" value="ECO:0007669"/>
    <property type="project" value="InterPro"/>
</dbReference>
<dbReference type="Gene3D" id="3.40.190.100">
    <property type="entry name" value="Glycine betaine-binding periplasmic protein, domain 2"/>
    <property type="match status" value="1"/>
</dbReference>
<dbReference type="Proteomes" id="UP000323300">
    <property type="component" value="Unassembled WGS sequence"/>
</dbReference>
<keyword evidence="4" id="KW-1185">Reference proteome</keyword>
<keyword evidence="1" id="KW-0732">Signal</keyword>
<protein>
    <submittedName>
        <fullName evidence="3">Glycine betaine/proline transport system substrate-binding protein</fullName>
    </submittedName>
</protein>
<dbReference type="AlphaFoldDB" id="A0A1I3VMV8"/>
<dbReference type="Gene3D" id="3.40.190.10">
    <property type="entry name" value="Periplasmic binding protein-like II"/>
    <property type="match status" value="1"/>
</dbReference>
<evidence type="ECO:0000313" key="4">
    <source>
        <dbReference type="Proteomes" id="UP000323300"/>
    </source>
</evidence>
<dbReference type="RefSeq" id="WP_244621576.1">
    <property type="nucleotide sequence ID" value="NZ_BSPE01000002.1"/>
</dbReference>
<dbReference type="Gene3D" id="3.10.105.10">
    <property type="entry name" value="Dipeptide-binding Protein, Domain 3"/>
    <property type="match status" value="1"/>
</dbReference>
<gene>
    <name evidence="3" type="ORF">SAMN04488498_101597</name>
</gene>